<gene>
    <name evidence="1" type="ORF">LCGC14_1039500</name>
</gene>
<proteinExistence type="predicted"/>
<protein>
    <submittedName>
        <fullName evidence="1">Uncharacterized protein</fullName>
    </submittedName>
</protein>
<evidence type="ECO:0000313" key="1">
    <source>
        <dbReference type="EMBL" id="KKN10157.1"/>
    </source>
</evidence>
<accession>A0A0F9NDV6</accession>
<comment type="caution">
    <text evidence="1">The sequence shown here is derived from an EMBL/GenBank/DDBJ whole genome shotgun (WGS) entry which is preliminary data.</text>
</comment>
<dbReference type="AlphaFoldDB" id="A0A0F9NDV6"/>
<sequence>MIESVTITTPEPGIWVTTVQLYWNRTIDVYYLNLPADEIKVQHALGTALWHVHCYRPTGEKFASVIPVIARSSIEAAHTVEFHYRDQKALVYRVEEVLVND</sequence>
<reference evidence="1" key="1">
    <citation type="journal article" date="2015" name="Nature">
        <title>Complex archaea that bridge the gap between prokaryotes and eukaryotes.</title>
        <authorList>
            <person name="Spang A."/>
            <person name="Saw J.H."/>
            <person name="Jorgensen S.L."/>
            <person name="Zaremba-Niedzwiedzka K."/>
            <person name="Martijn J."/>
            <person name="Lind A.E."/>
            <person name="van Eijk R."/>
            <person name="Schleper C."/>
            <person name="Guy L."/>
            <person name="Ettema T.J."/>
        </authorList>
    </citation>
    <scope>NUCLEOTIDE SEQUENCE</scope>
</reference>
<dbReference type="EMBL" id="LAZR01004271">
    <property type="protein sequence ID" value="KKN10157.1"/>
    <property type="molecule type" value="Genomic_DNA"/>
</dbReference>
<organism evidence="1">
    <name type="scientific">marine sediment metagenome</name>
    <dbReference type="NCBI Taxonomy" id="412755"/>
    <lineage>
        <taxon>unclassified sequences</taxon>
        <taxon>metagenomes</taxon>
        <taxon>ecological metagenomes</taxon>
    </lineage>
</organism>
<name>A0A0F9NDV6_9ZZZZ</name>